<evidence type="ECO:0000313" key="1">
    <source>
        <dbReference type="EMBL" id="MRY11322.1"/>
    </source>
</evidence>
<dbReference type="RefSeq" id="WP_135033572.1">
    <property type="nucleotide sequence ID" value="NZ_AP031410.1"/>
</dbReference>
<protein>
    <submittedName>
        <fullName evidence="1">Uncharacterized protein</fullName>
    </submittedName>
</protein>
<name>A0A6G1ZBX2_9BACT</name>
<comment type="caution">
    <text evidence="1">The sequence shown here is derived from an EMBL/GenBank/DDBJ whole genome shotgun (WGS) entry which is preliminary data.</text>
</comment>
<gene>
    <name evidence="1" type="ORF">GKE01_07530</name>
</gene>
<organism evidence="1">
    <name type="scientific">Parabacteroides goldsteinii</name>
    <dbReference type="NCBI Taxonomy" id="328812"/>
    <lineage>
        <taxon>Bacteria</taxon>
        <taxon>Pseudomonadati</taxon>
        <taxon>Bacteroidota</taxon>
        <taxon>Bacteroidia</taxon>
        <taxon>Bacteroidales</taxon>
        <taxon>Tannerellaceae</taxon>
        <taxon>Parabacteroides</taxon>
    </lineage>
</organism>
<dbReference type="EMBL" id="WKLP01000008">
    <property type="protein sequence ID" value="MRY11322.1"/>
    <property type="molecule type" value="Genomic_DNA"/>
</dbReference>
<sequence length="169" mass="19767">MEERIKELMLLKKEISTMIDNMISDEKSGYFTGNNLGNLIHLITTGVPFSLAELPSNDKTATLLNGLKTYDFVSKSTKLEHFRVIFGIYLHKKDAPFKPIIWRKNKQLLRFFIYTLFPRETIWINTHSILNLFSNTHGEQITLPESDKRRLEQSSDYPILDDLLKKFNE</sequence>
<dbReference type="AlphaFoldDB" id="A0A6G1ZBX2"/>
<accession>A0A6G1ZBX2</accession>
<proteinExistence type="predicted"/>
<reference evidence="1" key="1">
    <citation type="journal article" date="2019" name="Nat. Med.">
        <title>A library of human gut bacterial isolates paired with longitudinal multiomics data enables mechanistic microbiome research.</title>
        <authorList>
            <person name="Poyet M."/>
            <person name="Groussin M."/>
            <person name="Gibbons S.M."/>
            <person name="Avila-Pacheco J."/>
            <person name="Jiang X."/>
            <person name="Kearney S.M."/>
            <person name="Perrotta A.R."/>
            <person name="Berdy B."/>
            <person name="Zhao S."/>
            <person name="Lieberman T.D."/>
            <person name="Swanson P.K."/>
            <person name="Smith M."/>
            <person name="Roesemann S."/>
            <person name="Alexander J.E."/>
            <person name="Rich S.A."/>
            <person name="Livny J."/>
            <person name="Vlamakis H."/>
            <person name="Clish C."/>
            <person name="Bullock K."/>
            <person name="Deik A."/>
            <person name="Scott J."/>
            <person name="Pierce K.A."/>
            <person name="Xavier R.J."/>
            <person name="Alm E.J."/>
        </authorList>
    </citation>
    <scope>NUCLEOTIDE SEQUENCE</scope>
    <source>
        <strain evidence="1">BIOML-A4</strain>
    </source>
</reference>